<organism evidence="2 3">
    <name type="scientific">Cellulosimicrobium funkei</name>
    <dbReference type="NCBI Taxonomy" id="264251"/>
    <lineage>
        <taxon>Bacteria</taxon>
        <taxon>Bacillati</taxon>
        <taxon>Actinomycetota</taxon>
        <taxon>Actinomycetes</taxon>
        <taxon>Micrococcales</taxon>
        <taxon>Promicromonosporaceae</taxon>
        <taxon>Cellulosimicrobium</taxon>
    </lineage>
</organism>
<evidence type="ECO:0000256" key="1">
    <source>
        <dbReference type="SAM" id="MobiDB-lite"/>
    </source>
</evidence>
<reference evidence="2 3" key="1">
    <citation type="submission" date="2019-03" db="EMBL/GenBank/DDBJ databases">
        <title>Cellulosimicrobium funkei JCM14302 Assembly.</title>
        <authorList>
            <person name="Dou T."/>
        </authorList>
    </citation>
    <scope>NUCLEOTIDE SEQUENCE [LARGE SCALE GENOMIC DNA]</scope>
    <source>
        <strain evidence="2 3">JCM 14302</strain>
    </source>
</reference>
<dbReference type="GeneID" id="95685268"/>
<gene>
    <name evidence="2" type="ORF">E1O70_12280</name>
</gene>
<dbReference type="Proteomes" id="UP000298003">
    <property type="component" value="Unassembled WGS sequence"/>
</dbReference>
<feature type="compositionally biased region" description="Basic and acidic residues" evidence="1">
    <location>
        <begin position="93"/>
        <end position="104"/>
    </location>
</feature>
<evidence type="ECO:0000313" key="3">
    <source>
        <dbReference type="Proteomes" id="UP000298003"/>
    </source>
</evidence>
<accession>A0A4Y8R1I9</accession>
<dbReference type="AlphaFoldDB" id="A0A4Y8R1I9"/>
<sequence>MPDLTNPNELAGELDVSASIVRRWLRETVDRGGESGPWLIDDDLADRVRAHFAATAAARAERPAVCAVDGCDRTAVGRGLCRMHYTRWDRHGSTDKLDGADRQRAKTHCPRGHEYTPENMIVYPSDGRRRCRACRLGATPATSPR</sequence>
<keyword evidence="3" id="KW-1185">Reference proteome</keyword>
<evidence type="ECO:0000313" key="2">
    <source>
        <dbReference type="EMBL" id="TFF10548.1"/>
    </source>
</evidence>
<dbReference type="EMBL" id="SOZH01000006">
    <property type="protein sequence ID" value="TFF10548.1"/>
    <property type="molecule type" value="Genomic_DNA"/>
</dbReference>
<protein>
    <submittedName>
        <fullName evidence="2">Uncharacterized protein</fullName>
    </submittedName>
</protein>
<proteinExistence type="predicted"/>
<feature type="region of interest" description="Disordered" evidence="1">
    <location>
        <begin position="93"/>
        <end position="113"/>
    </location>
</feature>
<comment type="caution">
    <text evidence="2">The sequence shown here is derived from an EMBL/GenBank/DDBJ whole genome shotgun (WGS) entry which is preliminary data.</text>
</comment>
<dbReference type="RefSeq" id="WP_061269440.1">
    <property type="nucleotide sequence ID" value="NZ_SOZH01000006.1"/>
</dbReference>
<name>A0A4Y8R1I9_9MICO</name>